<dbReference type="GO" id="GO:0008270">
    <property type="term" value="F:zinc ion binding"/>
    <property type="evidence" value="ECO:0007669"/>
    <property type="project" value="TreeGrafter"/>
</dbReference>
<dbReference type="GO" id="GO:0006508">
    <property type="term" value="P:proteolysis"/>
    <property type="evidence" value="ECO:0007669"/>
    <property type="project" value="TreeGrafter"/>
</dbReference>
<comment type="similarity">
    <text evidence="1">Belongs to the peptidase M1 family.</text>
</comment>
<evidence type="ECO:0000313" key="3">
    <source>
        <dbReference type="EMBL" id="EQD33967.1"/>
    </source>
</evidence>
<keyword evidence="3" id="KW-0645">Protease</keyword>
<dbReference type="GO" id="GO:0043171">
    <property type="term" value="P:peptide catabolic process"/>
    <property type="evidence" value="ECO:0007669"/>
    <property type="project" value="TreeGrafter"/>
</dbReference>
<evidence type="ECO:0000256" key="1">
    <source>
        <dbReference type="ARBA" id="ARBA00010136"/>
    </source>
</evidence>
<gene>
    <name evidence="3" type="ORF">B2A_12879</name>
</gene>
<protein>
    <submittedName>
        <fullName evidence="3">Peptidase M1 membrane alanine aminopeptidase</fullName>
    </submittedName>
</protein>
<dbReference type="Gene3D" id="2.60.40.1910">
    <property type="match status" value="1"/>
</dbReference>
<evidence type="ECO:0000259" key="2">
    <source>
        <dbReference type="Pfam" id="PF11838"/>
    </source>
</evidence>
<dbReference type="PANTHER" id="PTHR11533:SF174">
    <property type="entry name" value="PUROMYCIN-SENSITIVE AMINOPEPTIDASE-RELATED"/>
    <property type="match status" value="1"/>
</dbReference>
<keyword evidence="3" id="KW-0031">Aminopeptidase</keyword>
<organism evidence="3">
    <name type="scientific">mine drainage metagenome</name>
    <dbReference type="NCBI Taxonomy" id="410659"/>
    <lineage>
        <taxon>unclassified sequences</taxon>
        <taxon>metagenomes</taxon>
        <taxon>ecological metagenomes</taxon>
    </lineage>
</organism>
<comment type="caution">
    <text evidence="3">The sequence shown here is derived from an EMBL/GenBank/DDBJ whole genome shotgun (WGS) entry which is preliminary data.</text>
</comment>
<feature type="non-terminal residue" evidence="3">
    <location>
        <position position="212"/>
    </location>
</feature>
<name>T0YQD0_9ZZZZ</name>
<feature type="non-terminal residue" evidence="3">
    <location>
        <position position="1"/>
    </location>
</feature>
<dbReference type="AlphaFoldDB" id="T0YQD0"/>
<sequence length="212" mass="23846">WHHLSQASHQPVDRILETWTGVPGYPVLVARRTASTVEITQHPFRYLGTPPPQLWPVPLTYRIGSTEGRTLLDGARTTLEAPAGTPVLLNAGRHGFYRVEYDAAGYEALARAWPDLDPVDRWGLLDDLYALLQAGRIDFAHYRPWVERAWDTSDHILVVQLEGQLTALARLVDYAGPVAALHQEFLARQRRRLGLDPRAGEPDNHAAEREPI</sequence>
<reference evidence="3" key="2">
    <citation type="journal article" date="2014" name="ISME J.">
        <title>Microbial stratification in low pH oxic and suboxic macroscopic growths along an acid mine drainage.</title>
        <authorList>
            <person name="Mendez-Garcia C."/>
            <person name="Mesa V."/>
            <person name="Sprenger R.R."/>
            <person name="Richter M."/>
            <person name="Diez M.S."/>
            <person name="Solano J."/>
            <person name="Bargiela R."/>
            <person name="Golyshina O.V."/>
            <person name="Manteca A."/>
            <person name="Ramos J.L."/>
            <person name="Gallego J.R."/>
            <person name="Llorente I."/>
            <person name="Martins Dos Santos V.A."/>
            <person name="Jensen O.N."/>
            <person name="Pelaez A.I."/>
            <person name="Sanchez J."/>
            <person name="Ferrer M."/>
        </authorList>
    </citation>
    <scope>NUCLEOTIDE SEQUENCE</scope>
</reference>
<keyword evidence="3" id="KW-0378">Hydrolase</keyword>
<reference evidence="3" key="1">
    <citation type="submission" date="2013-08" db="EMBL/GenBank/DDBJ databases">
        <authorList>
            <person name="Mendez C."/>
            <person name="Richter M."/>
            <person name="Ferrer M."/>
            <person name="Sanchez J."/>
        </authorList>
    </citation>
    <scope>NUCLEOTIDE SEQUENCE</scope>
</reference>
<dbReference type="EMBL" id="AUZZ01009297">
    <property type="protein sequence ID" value="EQD33967.1"/>
    <property type="molecule type" value="Genomic_DNA"/>
</dbReference>
<dbReference type="GO" id="GO:0016020">
    <property type="term" value="C:membrane"/>
    <property type="evidence" value="ECO:0007669"/>
    <property type="project" value="TreeGrafter"/>
</dbReference>
<feature type="domain" description="ERAP1-like C-terminal" evidence="2">
    <location>
        <begin position="87"/>
        <end position="200"/>
    </location>
</feature>
<dbReference type="GO" id="GO:0070006">
    <property type="term" value="F:metalloaminopeptidase activity"/>
    <property type="evidence" value="ECO:0007669"/>
    <property type="project" value="TreeGrafter"/>
</dbReference>
<dbReference type="PANTHER" id="PTHR11533">
    <property type="entry name" value="PROTEASE M1 ZINC METALLOPROTEASE"/>
    <property type="match status" value="1"/>
</dbReference>
<dbReference type="GO" id="GO:0005737">
    <property type="term" value="C:cytoplasm"/>
    <property type="evidence" value="ECO:0007669"/>
    <property type="project" value="TreeGrafter"/>
</dbReference>
<dbReference type="GO" id="GO:0042277">
    <property type="term" value="F:peptide binding"/>
    <property type="evidence" value="ECO:0007669"/>
    <property type="project" value="TreeGrafter"/>
</dbReference>
<dbReference type="InterPro" id="IPR050344">
    <property type="entry name" value="Peptidase_M1_aminopeptidases"/>
</dbReference>
<accession>T0YQD0</accession>
<proteinExistence type="inferred from homology"/>
<dbReference type="InterPro" id="IPR024571">
    <property type="entry name" value="ERAP1-like_C_dom"/>
</dbReference>
<dbReference type="GO" id="GO:0005615">
    <property type="term" value="C:extracellular space"/>
    <property type="evidence" value="ECO:0007669"/>
    <property type="project" value="TreeGrafter"/>
</dbReference>
<dbReference type="Pfam" id="PF11838">
    <property type="entry name" value="ERAP1_C"/>
    <property type="match status" value="1"/>
</dbReference>